<dbReference type="Proteomes" id="UP000030765">
    <property type="component" value="Unassembled WGS sequence"/>
</dbReference>
<keyword evidence="7" id="KW-1015">Disulfide bond</keyword>
<comment type="subcellular location">
    <subcellularLocation>
        <location evidence="1">Secreted</location>
    </subcellularLocation>
</comment>
<reference evidence="12 14" key="1">
    <citation type="journal article" date="2014" name="BMC Genomics">
        <title>Genome sequence of Anopheles sinensis provides insight into genetics basis of mosquito competence for malaria parasites.</title>
        <authorList>
            <person name="Zhou D."/>
            <person name="Zhang D."/>
            <person name="Ding G."/>
            <person name="Shi L."/>
            <person name="Hou Q."/>
            <person name="Ye Y."/>
            <person name="Xu Y."/>
            <person name="Zhou H."/>
            <person name="Xiong C."/>
            <person name="Li S."/>
            <person name="Yu J."/>
            <person name="Hong S."/>
            <person name="Yu X."/>
            <person name="Zou P."/>
            <person name="Chen C."/>
            <person name="Chang X."/>
            <person name="Wang W."/>
            <person name="Lv Y."/>
            <person name="Sun Y."/>
            <person name="Ma L."/>
            <person name="Shen B."/>
            <person name="Zhu C."/>
        </authorList>
    </citation>
    <scope>NUCLEOTIDE SEQUENCE [LARGE SCALE GENOMIC DNA]</scope>
</reference>
<reference evidence="13" key="2">
    <citation type="submission" date="2020-05" db="UniProtKB">
        <authorList>
            <consortium name="EnsemblMetazoa"/>
        </authorList>
    </citation>
    <scope>IDENTIFICATION</scope>
</reference>
<dbReference type="InterPro" id="IPR001254">
    <property type="entry name" value="Trypsin_dom"/>
</dbReference>
<evidence type="ECO:0000259" key="11">
    <source>
        <dbReference type="PROSITE" id="PS51888"/>
    </source>
</evidence>
<dbReference type="OMA" id="PVDQCAF"/>
<dbReference type="AlphaFoldDB" id="A0A084W007"/>
<dbReference type="GO" id="GO:0050832">
    <property type="term" value="P:defense response to fungus"/>
    <property type="evidence" value="ECO:0007669"/>
    <property type="project" value="UniProtKB-ARBA"/>
</dbReference>
<dbReference type="EnsemblMetazoa" id="ASIC011364-RA">
    <property type="protein sequence ID" value="ASIC011364-PA"/>
    <property type="gene ID" value="ASIC011364"/>
</dbReference>
<name>A0A084W007_ANOSI</name>
<accession>A0A084W007</accession>
<dbReference type="PROSITE" id="PS51888">
    <property type="entry name" value="CLIP"/>
    <property type="match status" value="1"/>
</dbReference>
<dbReference type="InterPro" id="IPR043504">
    <property type="entry name" value="Peptidase_S1_PA_chymotrypsin"/>
</dbReference>
<feature type="region of interest" description="Disordered" evidence="9">
    <location>
        <begin position="115"/>
        <end position="145"/>
    </location>
</feature>
<dbReference type="Gene3D" id="3.30.1640.30">
    <property type="match status" value="1"/>
</dbReference>
<evidence type="ECO:0000256" key="1">
    <source>
        <dbReference type="ARBA" id="ARBA00004613"/>
    </source>
</evidence>
<dbReference type="VEuPathDB" id="VectorBase:ASIS018189"/>
<sequence length="637" mass="68071">MYLDGICWKVLLYPWLVKLAHWKGICFDHFKTTTPFPFITLPSDYTFPTSTVSSPIPFTPLTSPSLTFSTGPSTGPTTVTATTFPTASPTVPLTFSSTVSTQTVPISTITSTTTQLPTSTVPSVTTFPTSTPTNPTLTSTSLFPTVTFTNPTQGPTTGTIPGAILTSTLSPITPLTGISPLPTFPSFLTTINPPPLTSTVPTTVSCPIIPQTCPPSLLTSTPFGGSNPVPGIDPRQTVNGCPCIDPRLILATTASDDSCLTPNAQRGICIVYVNCDIILQLLIRNANLRDPAIETFVAQSVCGYYDVTPMVCCPTLRFVQGTFNVATSAPPVATTTAASSGSFYFANTPTTPVGTISPGSGGTTKLPTNDADRCGMSNGTHTRVVGGVDAQLNAWPWMAALGYRGSSFELNAGPRFLCGGSLITTSHVLTVAHCTQNGLYFVRLGEHDLSSDQDGANPVDIYIQRWVVHERYDETLIRNDIALIWLQKSVAITDAIRPICLPVEARQRTKDLTYYAPFIAGWGAVAFNGPTASKLQEAQVVVLPVDQCAFNYKLYFPNQVFDDTVMCAGFPQGGKDSCQGDSGGPLMLPELSTNGQYYYYTLVGLVSYGYECARAGFPGVYVKVTAYLPWIETNLNA</sequence>
<dbReference type="CDD" id="cd00190">
    <property type="entry name" value="Tryp_SPc"/>
    <property type="match status" value="1"/>
</dbReference>
<dbReference type="Gene3D" id="2.40.10.10">
    <property type="entry name" value="Trypsin-like serine proteases"/>
    <property type="match status" value="2"/>
</dbReference>
<dbReference type="STRING" id="74873.A0A084W007"/>
<dbReference type="FunFam" id="2.40.10.10:FF:000015">
    <property type="entry name" value="Atrial natriuretic peptide-converting enzyme"/>
    <property type="match status" value="1"/>
</dbReference>
<keyword evidence="4" id="KW-0732">Signal</keyword>
<dbReference type="EMBL" id="KE525259">
    <property type="protein sequence ID" value="KFB43551.1"/>
    <property type="molecule type" value="Genomic_DNA"/>
</dbReference>
<dbReference type="PROSITE" id="PS50240">
    <property type="entry name" value="TRYPSIN_DOM"/>
    <property type="match status" value="1"/>
</dbReference>
<evidence type="ECO:0000313" key="12">
    <source>
        <dbReference type="EMBL" id="KFB43551.1"/>
    </source>
</evidence>
<evidence type="ECO:0000256" key="5">
    <source>
        <dbReference type="ARBA" id="ARBA00022801"/>
    </source>
</evidence>
<dbReference type="PRINTS" id="PR00722">
    <property type="entry name" value="CHYMOTRYPSIN"/>
</dbReference>
<evidence type="ECO:0000313" key="13">
    <source>
        <dbReference type="EnsemblMetazoa" id="ASIC011364-PA"/>
    </source>
</evidence>
<evidence type="ECO:0000256" key="9">
    <source>
        <dbReference type="SAM" id="MobiDB-lite"/>
    </source>
</evidence>
<keyword evidence="14" id="KW-1185">Reference proteome</keyword>
<dbReference type="Pfam" id="PF12032">
    <property type="entry name" value="CLIP"/>
    <property type="match status" value="1"/>
</dbReference>
<keyword evidence="6" id="KW-0720">Serine protease</keyword>
<evidence type="ECO:0000256" key="2">
    <source>
        <dbReference type="ARBA" id="ARBA00022525"/>
    </source>
</evidence>
<evidence type="ECO:0000256" key="3">
    <source>
        <dbReference type="ARBA" id="ARBA00022670"/>
    </source>
</evidence>
<dbReference type="VEuPathDB" id="VectorBase:ASIC011364"/>
<dbReference type="InterPro" id="IPR022700">
    <property type="entry name" value="CLIP"/>
</dbReference>
<keyword evidence="5" id="KW-0378">Hydrolase</keyword>
<protein>
    <submittedName>
        <fullName evidence="12">AGAP013089-PA-like protein</fullName>
    </submittedName>
</protein>
<dbReference type="Pfam" id="PF00089">
    <property type="entry name" value="Trypsin"/>
    <property type="match status" value="1"/>
</dbReference>
<dbReference type="SMART" id="SM00020">
    <property type="entry name" value="Tryp_SPc"/>
    <property type="match status" value="1"/>
</dbReference>
<dbReference type="PANTHER" id="PTHR24252">
    <property type="entry name" value="ACROSIN-RELATED"/>
    <property type="match status" value="1"/>
</dbReference>
<dbReference type="InterPro" id="IPR033116">
    <property type="entry name" value="TRYPSIN_SER"/>
</dbReference>
<dbReference type="GO" id="GO:0004252">
    <property type="term" value="F:serine-type endopeptidase activity"/>
    <property type="evidence" value="ECO:0007669"/>
    <property type="project" value="InterPro"/>
</dbReference>
<evidence type="ECO:0000256" key="4">
    <source>
        <dbReference type="ARBA" id="ARBA00022729"/>
    </source>
</evidence>
<gene>
    <name evidence="12" type="ORF">ZHAS_00011364</name>
</gene>
<keyword evidence="2" id="KW-0964">Secreted</keyword>
<evidence type="ECO:0000313" key="14">
    <source>
        <dbReference type="Proteomes" id="UP000030765"/>
    </source>
</evidence>
<dbReference type="InterPro" id="IPR038565">
    <property type="entry name" value="CLIP_sf"/>
</dbReference>
<dbReference type="PANTHER" id="PTHR24252:SF10">
    <property type="entry name" value="SERINE PROTEASE 56"/>
    <property type="match status" value="1"/>
</dbReference>
<dbReference type="EMBL" id="ATLV01019066">
    <property type="status" value="NOT_ANNOTATED_CDS"/>
    <property type="molecule type" value="Genomic_DNA"/>
</dbReference>
<dbReference type="InterPro" id="IPR009003">
    <property type="entry name" value="Peptidase_S1_PA"/>
</dbReference>
<dbReference type="GO" id="GO:0160032">
    <property type="term" value="P:Toll receptor ligand protein activation cascade"/>
    <property type="evidence" value="ECO:0007669"/>
    <property type="project" value="UniProtKB-ARBA"/>
</dbReference>
<comment type="similarity">
    <text evidence="8">Belongs to the peptidase S1 family. CLIP subfamily.</text>
</comment>
<dbReference type="GO" id="GO:0035008">
    <property type="term" value="P:positive regulation of melanization defense response"/>
    <property type="evidence" value="ECO:0007669"/>
    <property type="project" value="UniProtKB-ARBA"/>
</dbReference>
<feature type="domain" description="Peptidase S1" evidence="10">
    <location>
        <begin position="384"/>
        <end position="636"/>
    </location>
</feature>
<proteinExistence type="inferred from homology"/>
<dbReference type="SUPFAM" id="SSF50494">
    <property type="entry name" value="Trypsin-like serine proteases"/>
    <property type="match status" value="1"/>
</dbReference>
<evidence type="ECO:0000259" key="10">
    <source>
        <dbReference type="PROSITE" id="PS50240"/>
    </source>
</evidence>
<organism evidence="12">
    <name type="scientific">Anopheles sinensis</name>
    <name type="common">Mosquito</name>
    <dbReference type="NCBI Taxonomy" id="74873"/>
    <lineage>
        <taxon>Eukaryota</taxon>
        <taxon>Metazoa</taxon>
        <taxon>Ecdysozoa</taxon>
        <taxon>Arthropoda</taxon>
        <taxon>Hexapoda</taxon>
        <taxon>Insecta</taxon>
        <taxon>Pterygota</taxon>
        <taxon>Neoptera</taxon>
        <taxon>Endopterygota</taxon>
        <taxon>Diptera</taxon>
        <taxon>Nematocera</taxon>
        <taxon>Culicoidea</taxon>
        <taxon>Culicidae</taxon>
        <taxon>Anophelinae</taxon>
        <taxon>Anopheles</taxon>
    </lineage>
</organism>
<feature type="domain" description="Clip" evidence="11">
    <location>
        <begin position="258"/>
        <end position="313"/>
    </location>
</feature>
<dbReference type="GO" id="GO:0006508">
    <property type="term" value="P:proteolysis"/>
    <property type="evidence" value="ECO:0007669"/>
    <property type="project" value="UniProtKB-KW"/>
</dbReference>
<dbReference type="OrthoDB" id="425190at2759"/>
<dbReference type="GO" id="GO:0005576">
    <property type="term" value="C:extracellular region"/>
    <property type="evidence" value="ECO:0007669"/>
    <property type="project" value="UniProtKB-SubCell"/>
</dbReference>
<evidence type="ECO:0000256" key="8">
    <source>
        <dbReference type="ARBA" id="ARBA00024195"/>
    </source>
</evidence>
<keyword evidence="3" id="KW-0645">Protease</keyword>
<dbReference type="InterPro" id="IPR001314">
    <property type="entry name" value="Peptidase_S1A"/>
</dbReference>
<evidence type="ECO:0000256" key="6">
    <source>
        <dbReference type="ARBA" id="ARBA00022825"/>
    </source>
</evidence>
<evidence type="ECO:0000256" key="7">
    <source>
        <dbReference type="ARBA" id="ARBA00023157"/>
    </source>
</evidence>
<dbReference type="SMART" id="SM00680">
    <property type="entry name" value="CLIP"/>
    <property type="match status" value="1"/>
</dbReference>
<dbReference type="PROSITE" id="PS00135">
    <property type="entry name" value="TRYPSIN_SER"/>
    <property type="match status" value="1"/>
</dbReference>